<dbReference type="Pfam" id="PF05649">
    <property type="entry name" value="Peptidase_M13_N"/>
    <property type="match status" value="1"/>
</dbReference>
<keyword evidence="6" id="KW-0862">Zinc</keyword>
<evidence type="ECO:0000313" key="13">
    <source>
        <dbReference type="Proteomes" id="UP000076830"/>
    </source>
</evidence>
<dbReference type="PATRIC" id="fig|1300342.3.peg.2016"/>
<evidence type="ECO:0000256" key="1">
    <source>
        <dbReference type="ARBA" id="ARBA00001947"/>
    </source>
</evidence>
<dbReference type="PRINTS" id="PR00786">
    <property type="entry name" value="NEPRILYSIN"/>
</dbReference>
<keyword evidence="9" id="KW-0732">Signal</keyword>
<dbReference type="SUPFAM" id="SSF55486">
    <property type="entry name" value="Metalloproteases ('zincins'), catalytic domain"/>
    <property type="match status" value="1"/>
</dbReference>
<feature type="signal peptide" evidence="9">
    <location>
        <begin position="1"/>
        <end position="26"/>
    </location>
</feature>
<accession>A0A160DW53</accession>
<comment type="cofactor">
    <cofactor evidence="1">
        <name>Zn(2+)</name>
        <dbReference type="ChEBI" id="CHEBI:29105"/>
    </cofactor>
</comment>
<keyword evidence="4" id="KW-0479">Metal-binding</keyword>
<gene>
    <name evidence="12" type="ORF">I596_2064</name>
</gene>
<dbReference type="Pfam" id="PF01431">
    <property type="entry name" value="Peptidase_M13"/>
    <property type="match status" value="1"/>
</dbReference>
<keyword evidence="13" id="KW-1185">Reference proteome</keyword>
<dbReference type="InterPro" id="IPR000718">
    <property type="entry name" value="Peptidase_M13"/>
</dbReference>
<dbReference type="RefSeq" id="WP_067647000.1">
    <property type="nucleotide sequence ID" value="NZ_CP015249.1"/>
</dbReference>
<dbReference type="InterPro" id="IPR018497">
    <property type="entry name" value="Peptidase_M13_C"/>
</dbReference>
<evidence type="ECO:0000256" key="9">
    <source>
        <dbReference type="SAM" id="SignalP"/>
    </source>
</evidence>
<evidence type="ECO:0000313" key="12">
    <source>
        <dbReference type="EMBL" id="ANB18083.1"/>
    </source>
</evidence>
<dbReference type="PANTHER" id="PTHR11733:SF167">
    <property type="entry name" value="FI17812P1-RELATED"/>
    <property type="match status" value="1"/>
</dbReference>
<dbReference type="OrthoDB" id="9775677at2"/>
<dbReference type="InterPro" id="IPR008753">
    <property type="entry name" value="Peptidase_M13_N"/>
</dbReference>
<dbReference type="Gene3D" id="3.40.390.10">
    <property type="entry name" value="Collagenase (Catalytic Domain)"/>
    <property type="match status" value="1"/>
</dbReference>
<keyword evidence="3" id="KW-0645">Protease</keyword>
<feature type="region of interest" description="Disordered" evidence="8">
    <location>
        <begin position="26"/>
        <end position="50"/>
    </location>
</feature>
<evidence type="ECO:0000256" key="7">
    <source>
        <dbReference type="ARBA" id="ARBA00023049"/>
    </source>
</evidence>
<dbReference type="InterPro" id="IPR042089">
    <property type="entry name" value="Peptidase_M13_dom_2"/>
</dbReference>
<dbReference type="AlphaFoldDB" id="A0A160DW53"/>
<dbReference type="CDD" id="cd08662">
    <property type="entry name" value="M13"/>
    <property type="match status" value="1"/>
</dbReference>
<feature type="domain" description="Peptidase M13 N-terminal" evidence="11">
    <location>
        <begin position="68"/>
        <end position="446"/>
    </location>
</feature>
<dbReference type="PROSITE" id="PS51885">
    <property type="entry name" value="NEPRILYSIN"/>
    <property type="match status" value="1"/>
</dbReference>
<keyword evidence="5" id="KW-0378">Hydrolase</keyword>
<feature type="domain" description="Peptidase M13 C-terminal" evidence="10">
    <location>
        <begin position="498"/>
        <end position="698"/>
    </location>
</feature>
<comment type="similarity">
    <text evidence="2">Belongs to the peptidase M13 family.</text>
</comment>
<evidence type="ECO:0000256" key="3">
    <source>
        <dbReference type="ARBA" id="ARBA00022670"/>
    </source>
</evidence>
<dbReference type="PANTHER" id="PTHR11733">
    <property type="entry name" value="ZINC METALLOPROTEASE FAMILY M13 NEPRILYSIN-RELATED"/>
    <property type="match status" value="1"/>
</dbReference>
<dbReference type="InterPro" id="IPR024079">
    <property type="entry name" value="MetalloPept_cat_dom_sf"/>
</dbReference>
<dbReference type="GO" id="GO:0016485">
    <property type="term" value="P:protein processing"/>
    <property type="evidence" value="ECO:0007669"/>
    <property type="project" value="TreeGrafter"/>
</dbReference>
<organism evidence="12 13">
    <name type="scientific">Dokdonella koreensis DS-123</name>
    <dbReference type="NCBI Taxonomy" id="1300342"/>
    <lineage>
        <taxon>Bacteria</taxon>
        <taxon>Pseudomonadati</taxon>
        <taxon>Pseudomonadota</taxon>
        <taxon>Gammaproteobacteria</taxon>
        <taxon>Lysobacterales</taxon>
        <taxon>Rhodanobacteraceae</taxon>
        <taxon>Dokdonella</taxon>
    </lineage>
</organism>
<evidence type="ECO:0000256" key="2">
    <source>
        <dbReference type="ARBA" id="ARBA00007357"/>
    </source>
</evidence>
<feature type="chain" id="PRO_5007813489" evidence="9">
    <location>
        <begin position="27"/>
        <end position="704"/>
    </location>
</feature>
<dbReference type="Gene3D" id="1.10.1380.10">
    <property type="entry name" value="Neutral endopeptidase , domain2"/>
    <property type="match status" value="1"/>
</dbReference>
<dbReference type="GO" id="GO:0005886">
    <property type="term" value="C:plasma membrane"/>
    <property type="evidence" value="ECO:0007669"/>
    <property type="project" value="TreeGrafter"/>
</dbReference>
<evidence type="ECO:0000256" key="8">
    <source>
        <dbReference type="SAM" id="MobiDB-lite"/>
    </source>
</evidence>
<evidence type="ECO:0000256" key="6">
    <source>
        <dbReference type="ARBA" id="ARBA00022833"/>
    </source>
</evidence>
<feature type="compositionally biased region" description="Pro residues" evidence="8">
    <location>
        <begin position="34"/>
        <end position="46"/>
    </location>
</feature>
<protein>
    <submittedName>
        <fullName evidence="12">Endothelin-converting enzyme 1</fullName>
    </submittedName>
</protein>
<sequence length="704" mass="77656">MHARPRKTLPLAIGLALILSSCTQQPDTAAPAQPAAPAPSPAPAPSTPAADTHVAFDIGEIDPAIGACTDFNGHVNAKWVAANPVPGDRTRWGAFDKLREESLNTQRGLVEEADRGADAAAAGSVDQKIGWFWRSGMDDAAIEKAGYDPIKPELARIDALATRADLTAYLVDAFSRGVAGVFSFGAETDFKNSSRRIAYAFQGGLGLPTREYYEKDDYAQLRDAYRAYVAKLLELTGTPAADAAKQAQWVLDFESTLAKASFAPVELRKPEHQYHFVSVAEANKITPHFDWNVFFKAQQANVTDGFSLSQPKFFAAFDQALAKTPIEQWQAYLRFHAIDAAAPYLSQAFQQESYAFNGKTLNGQKEIEPRWKRVLATINDDMGMALGQLYVARAFPPESKARAQELIDNMQAALKARIEKLDWMSDETKQKALEKWSTFLPKIGYPEKWRDWSGLEIVPGDYFANVLAATRFNHQYDVSRIGTPTDRLEWGMTPQTVNAYYNPTDNTINFPAAILQPPFFDAKADDAINYGGIGAVIGHEATHGFDDQGSQFDAQGNNANWWTDADRKAFDARTDVLVKQFDAYQPLPGKHINGQLTLGENIADLGGLSIAYDALQNALRQHPDRTAAIDGYTPEQRFFLSWARVWRGSILPQRLEVLLNTDSHSPASYRAIGAPSNLDAFAKAFDCKQGDAMVRSGDAQVKIW</sequence>
<evidence type="ECO:0000256" key="5">
    <source>
        <dbReference type="ARBA" id="ARBA00022801"/>
    </source>
</evidence>
<proteinExistence type="inferred from homology"/>
<evidence type="ECO:0000259" key="10">
    <source>
        <dbReference type="Pfam" id="PF01431"/>
    </source>
</evidence>
<keyword evidence="7" id="KW-0482">Metalloprotease</keyword>
<name>A0A160DW53_9GAMM</name>
<dbReference type="KEGG" id="dko:I596_2064"/>
<dbReference type="STRING" id="1300342.I596_2064"/>
<dbReference type="GO" id="GO:0004222">
    <property type="term" value="F:metalloendopeptidase activity"/>
    <property type="evidence" value="ECO:0007669"/>
    <property type="project" value="InterPro"/>
</dbReference>
<reference evidence="12 13" key="1">
    <citation type="submission" date="2016-04" db="EMBL/GenBank/DDBJ databases">
        <title>Complete genome sequence of Dokdonella koreensis DS-123T.</title>
        <authorList>
            <person name="Kim J.F."/>
            <person name="Lee H."/>
            <person name="Kwak M.-J."/>
        </authorList>
    </citation>
    <scope>NUCLEOTIDE SEQUENCE [LARGE SCALE GENOMIC DNA]</scope>
    <source>
        <strain evidence="12 13">DS-123</strain>
    </source>
</reference>
<dbReference type="GO" id="GO:0046872">
    <property type="term" value="F:metal ion binding"/>
    <property type="evidence" value="ECO:0007669"/>
    <property type="project" value="UniProtKB-KW"/>
</dbReference>
<dbReference type="PROSITE" id="PS51257">
    <property type="entry name" value="PROKAR_LIPOPROTEIN"/>
    <property type="match status" value="1"/>
</dbReference>
<evidence type="ECO:0000256" key="4">
    <source>
        <dbReference type="ARBA" id="ARBA00022723"/>
    </source>
</evidence>
<evidence type="ECO:0000259" key="11">
    <source>
        <dbReference type="Pfam" id="PF05649"/>
    </source>
</evidence>
<dbReference type="Proteomes" id="UP000076830">
    <property type="component" value="Chromosome"/>
</dbReference>
<dbReference type="EMBL" id="CP015249">
    <property type="protein sequence ID" value="ANB18083.1"/>
    <property type="molecule type" value="Genomic_DNA"/>
</dbReference>